<dbReference type="InterPro" id="IPR036322">
    <property type="entry name" value="WD40_repeat_dom_sf"/>
</dbReference>
<proteinExistence type="predicted"/>
<name>A0A0B2NVN6_GLYSO</name>
<dbReference type="Gene3D" id="2.130.10.10">
    <property type="entry name" value="YVTN repeat-like/Quinoprotein amine dehydrogenase"/>
    <property type="match status" value="1"/>
</dbReference>
<dbReference type="Proteomes" id="UP000053555">
    <property type="component" value="Unassembled WGS sequence"/>
</dbReference>
<protein>
    <submittedName>
        <fullName evidence="3">DDB1-and CUL4-associated factor like 1</fullName>
    </submittedName>
</protein>
<dbReference type="GO" id="GO:0080008">
    <property type="term" value="C:Cul4-RING E3 ubiquitin ligase complex"/>
    <property type="evidence" value="ECO:0007669"/>
    <property type="project" value="TreeGrafter"/>
</dbReference>
<dbReference type="PANTHER" id="PTHR13129">
    <property type="entry name" value="VPRBP PROTEIN-RELATED"/>
    <property type="match status" value="1"/>
</dbReference>
<keyword evidence="2" id="KW-0539">Nucleus</keyword>
<organism evidence="3">
    <name type="scientific">Glycine soja</name>
    <name type="common">Wild soybean</name>
    <dbReference type="NCBI Taxonomy" id="3848"/>
    <lineage>
        <taxon>Eukaryota</taxon>
        <taxon>Viridiplantae</taxon>
        <taxon>Streptophyta</taxon>
        <taxon>Embryophyta</taxon>
        <taxon>Tracheophyta</taxon>
        <taxon>Spermatophyta</taxon>
        <taxon>Magnoliopsida</taxon>
        <taxon>eudicotyledons</taxon>
        <taxon>Gunneridae</taxon>
        <taxon>Pentapetalae</taxon>
        <taxon>rosids</taxon>
        <taxon>fabids</taxon>
        <taxon>Fabales</taxon>
        <taxon>Fabaceae</taxon>
        <taxon>Papilionoideae</taxon>
        <taxon>50 kb inversion clade</taxon>
        <taxon>NPAAA clade</taxon>
        <taxon>indigoferoid/millettioid clade</taxon>
        <taxon>Phaseoleae</taxon>
        <taxon>Glycine</taxon>
        <taxon>Glycine subgen. Soja</taxon>
    </lineage>
</organism>
<comment type="subcellular location">
    <subcellularLocation>
        <location evidence="1">Nucleus</location>
    </subcellularLocation>
</comment>
<sequence length="412" mass="46102">MKHKLSDLEDIGVLPSSGKRLNAGDLGFYSPTCPILSVNPHVCAKPKQSLGDPSNVTSRLGTREFKFMYGGVHGNRRDRQFVYSRFRPSGKSVDAYSLTCITFLGDSSFIAVGSDHADLYLTNYTSLKNCEEPCCEECHNYPMTLIQSFITGDSQLLLSSSSQDITLWDASSILSDYVWDECEKEINLFHGCKAARFSHSGNFFAALSQESAQQGILLYDIQTCQLESNFSDTSTTFAGQAHLYSPIHFSHSDSMLLWNGVLRDRRVSGPIHRFDQFTDFGGGGFHPAGNEVIINSEVWDLRKFRLLHSVPSLDQRTITFNAHGDVIYAILRRNIENVMSAFHPCNALDFATDPTDSFVGFVTISKRGNYVEGRDEEGTLGCVRIFELVIEYPSKERMTIDDEDGDFIMDDV</sequence>
<evidence type="ECO:0000256" key="1">
    <source>
        <dbReference type="ARBA" id="ARBA00004123"/>
    </source>
</evidence>
<accession>A0A0B2NVN6</accession>
<reference evidence="3" key="1">
    <citation type="submission" date="2014-07" db="EMBL/GenBank/DDBJ databases">
        <title>Identification of a novel salt tolerance gene in wild soybean by whole-genome sequencing.</title>
        <authorList>
            <person name="Lam H.-M."/>
            <person name="Qi X."/>
            <person name="Li M.-W."/>
            <person name="Liu X."/>
            <person name="Xie M."/>
            <person name="Ni M."/>
            <person name="Xu X."/>
        </authorList>
    </citation>
    <scope>NUCLEOTIDE SEQUENCE [LARGE SCALE GENOMIC DNA]</scope>
    <source>
        <tissue evidence="3">Root</tissue>
    </source>
</reference>
<evidence type="ECO:0000256" key="2">
    <source>
        <dbReference type="ARBA" id="ARBA00023242"/>
    </source>
</evidence>
<evidence type="ECO:0000313" key="3">
    <source>
        <dbReference type="EMBL" id="KHM99318.1"/>
    </source>
</evidence>
<dbReference type="GO" id="GO:0005634">
    <property type="term" value="C:nucleus"/>
    <property type="evidence" value="ECO:0007669"/>
    <property type="project" value="UniProtKB-SubCell"/>
</dbReference>
<dbReference type="SUPFAM" id="SSF50978">
    <property type="entry name" value="WD40 repeat-like"/>
    <property type="match status" value="1"/>
</dbReference>
<dbReference type="InterPro" id="IPR015943">
    <property type="entry name" value="WD40/YVTN_repeat-like_dom_sf"/>
</dbReference>
<dbReference type="PANTHER" id="PTHR13129:SF4">
    <property type="entry name" value="DDB1- AND CUL4-ASSOCIATED FACTOR 1"/>
    <property type="match status" value="1"/>
</dbReference>
<gene>
    <name evidence="3" type="ORF">glysoja_042731</name>
</gene>
<dbReference type="GO" id="GO:0016567">
    <property type="term" value="P:protein ubiquitination"/>
    <property type="evidence" value="ECO:0007669"/>
    <property type="project" value="InterPro"/>
</dbReference>
<dbReference type="InterPro" id="IPR033270">
    <property type="entry name" value="VPRBP/DCAF1"/>
</dbReference>
<dbReference type="EMBL" id="KN671701">
    <property type="protein sequence ID" value="KHM99318.1"/>
    <property type="molecule type" value="Genomic_DNA"/>
</dbReference>
<dbReference type="AlphaFoldDB" id="A0A0B2NVN6"/>